<dbReference type="Proteomes" id="UP001179181">
    <property type="component" value="Unassembled WGS sequence"/>
</dbReference>
<sequence length="457" mass="50761">MTAPLFSPLDGWAAPGWAAPGWASDGQVAADSSTVDKLKNWAGNLEYSTEKLDQAKTLSQVQEAVKKYGKVKVLGTRHCFNNIADTRDQFISLVGAEEQIVLDEKNKTVTVNSGLKYGALSPFLHKKGFALHNLASLPHISVAGACATATHGSGEKNGNLATAVTAMEMVSAKGDVLQLSKDKYGEKFNAAVVNLGALGVVTKVTLKMEPTFLMGQYVYENVPLDQLKDNFDKIEGSGYSVSLFTNWASKDITEVWVKYKMDKSKSTKTQPDNEFFGGKLATKNLHPIPELSAENCTEQMGVAGPWYERMPHFKMGFTPSSGKELQTEYFVPRQHAVDAIMAVSRLGSQITPYLFTSEIRTIAADDLWMSPAYKQDSVAIHFTWKQDWPAVSKLLPIIEKELSVYNIRPHWGKLFTISPEILEKRYDKMAEFRALAMEYDPKGKFRNDFLNLNVFKS</sequence>
<dbReference type="Pfam" id="PF04030">
    <property type="entry name" value="ALO"/>
    <property type="match status" value="1"/>
</dbReference>
<name>A0ABX0UR39_9BACT</name>
<dbReference type="InterPro" id="IPR016171">
    <property type="entry name" value="Vanillyl_alc_oxidase_C-sub2"/>
</dbReference>
<dbReference type="GO" id="GO:0050582">
    <property type="term" value="F:xylitol oxidase activity"/>
    <property type="evidence" value="ECO:0007669"/>
    <property type="project" value="UniProtKB-EC"/>
</dbReference>
<evidence type="ECO:0000256" key="1">
    <source>
        <dbReference type="ARBA" id="ARBA00022827"/>
    </source>
</evidence>
<keyword evidence="5" id="KW-1185">Reference proteome</keyword>
<dbReference type="EMBL" id="JAASQJ010000005">
    <property type="protein sequence ID" value="NIJ55287.1"/>
    <property type="molecule type" value="Genomic_DNA"/>
</dbReference>
<dbReference type="EC" id="1.1.3.41" evidence="4"/>
<dbReference type="InterPro" id="IPR007173">
    <property type="entry name" value="ALO_C"/>
</dbReference>
<comment type="caution">
    <text evidence="4">The sequence shown here is derived from an EMBL/GenBank/DDBJ whole genome shotgun (WGS) entry which is preliminary data.</text>
</comment>
<dbReference type="Gene3D" id="3.30.465.10">
    <property type="match status" value="1"/>
</dbReference>
<dbReference type="Gene3D" id="1.10.45.10">
    <property type="entry name" value="Vanillyl-alcohol Oxidase, Chain A, domain 4"/>
    <property type="match status" value="1"/>
</dbReference>
<keyword evidence="1" id="KW-0274">FAD</keyword>
<dbReference type="RefSeq" id="WP_229212017.1">
    <property type="nucleotide sequence ID" value="NZ_JAASQJ010000005.1"/>
</dbReference>
<dbReference type="PIRSF" id="PIRSF000136">
    <property type="entry name" value="LGO_GLO"/>
    <property type="match status" value="1"/>
</dbReference>
<protein>
    <submittedName>
        <fullName evidence="4">Xylitol oxidase</fullName>
        <ecNumber evidence="4">1.1.3.41</ecNumber>
    </submittedName>
</protein>
<dbReference type="InterPro" id="IPR016166">
    <property type="entry name" value="FAD-bd_PCMH"/>
</dbReference>
<dbReference type="Pfam" id="PF01565">
    <property type="entry name" value="FAD_binding_4"/>
    <property type="match status" value="1"/>
</dbReference>
<reference evidence="4 5" key="1">
    <citation type="submission" date="2020-03" db="EMBL/GenBank/DDBJ databases">
        <title>Genomic Encyclopedia of Type Strains, Phase IV (KMG-IV): sequencing the most valuable type-strain genomes for metagenomic binning, comparative biology and taxonomic classification.</title>
        <authorList>
            <person name="Goeker M."/>
        </authorList>
    </citation>
    <scope>NUCLEOTIDE SEQUENCE [LARGE SCALE GENOMIC DNA]</scope>
    <source>
        <strain evidence="4 5">DSM 102865</strain>
    </source>
</reference>
<dbReference type="PROSITE" id="PS51387">
    <property type="entry name" value="FAD_PCMH"/>
    <property type="match status" value="1"/>
</dbReference>
<keyword evidence="2 4" id="KW-0560">Oxidoreductase</keyword>
<dbReference type="InterPro" id="IPR016167">
    <property type="entry name" value="FAD-bd_PCMH_sub1"/>
</dbReference>
<evidence type="ECO:0000256" key="2">
    <source>
        <dbReference type="ARBA" id="ARBA00023002"/>
    </source>
</evidence>
<dbReference type="InterPro" id="IPR010031">
    <property type="entry name" value="FAD_lactone_oxidase-like"/>
</dbReference>
<organism evidence="4 5">
    <name type="scientific">Dyadobacter arcticus</name>
    <dbReference type="NCBI Taxonomy" id="1078754"/>
    <lineage>
        <taxon>Bacteria</taxon>
        <taxon>Pseudomonadati</taxon>
        <taxon>Bacteroidota</taxon>
        <taxon>Cytophagia</taxon>
        <taxon>Cytophagales</taxon>
        <taxon>Spirosomataceae</taxon>
        <taxon>Dyadobacter</taxon>
    </lineage>
</organism>
<evidence type="ECO:0000313" key="5">
    <source>
        <dbReference type="Proteomes" id="UP001179181"/>
    </source>
</evidence>
<dbReference type="PANTHER" id="PTHR43762">
    <property type="entry name" value="L-GULONOLACTONE OXIDASE"/>
    <property type="match status" value="1"/>
</dbReference>
<dbReference type="Gene3D" id="3.30.70.2520">
    <property type="match status" value="1"/>
</dbReference>
<dbReference type="PANTHER" id="PTHR43762:SF1">
    <property type="entry name" value="D-ARABINONO-1,4-LACTONE OXIDASE"/>
    <property type="match status" value="1"/>
</dbReference>
<dbReference type="SUPFAM" id="SSF56176">
    <property type="entry name" value="FAD-binding/transporter-associated domain-like"/>
    <property type="match status" value="1"/>
</dbReference>
<gene>
    <name evidence="4" type="ORF">FHS68_004476</name>
</gene>
<dbReference type="InterPro" id="IPR036318">
    <property type="entry name" value="FAD-bd_PCMH-like_sf"/>
</dbReference>
<dbReference type="Gene3D" id="3.30.43.10">
    <property type="entry name" value="Uridine Diphospho-n-acetylenolpyruvylglucosamine Reductase, domain 2"/>
    <property type="match status" value="1"/>
</dbReference>
<dbReference type="Gene3D" id="3.30.70.2530">
    <property type="match status" value="1"/>
</dbReference>
<evidence type="ECO:0000259" key="3">
    <source>
        <dbReference type="PROSITE" id="PS51387"/>
    </source>
</evidence>
<dbReference type="InterPro" id="IPR016169">
    <property type="entry name" value="FAD-bd_PCMH_sub2"/>
</dbReference>
<feature type="domain" description="FAD-binding PCMH-type" evidence="3">
    <location>
        <begin position="45"/>
        <end position="211"/>
    </location>
</feature>
<evidence type="ECO:0000313" key="4">
    <source>
        <dbReference type="EMBL" id="NIJ55287.1"/>
    </source>
</evidence>
<accession>A0ABX0UR39</accession>
<dbReference type="InterPro" id="IPR006094">
    <property type="entry name" value="Oxid_FAD_bind_N"/>
</dbReference>
<keyword evidence="1" id="KW-0285">Flavoprotein</keyword>
<proteinExistence type="predicted"/>